<evidence type="ECO:0000259" key="6">
    <source>
        <dbReference type="PROSITE" id="PS51123"/>
    </source>
</evidence>
<dbReference type="Gene3D" id="1.25.40.10">
    <property type="entry name" value="Tetratricopeptide repeat domain"/>
    <property type="match status" value="1"/>
</dbReference>
<evidence type="ECO:0000256" key="2">
    <source>
        <dbReference type="ARBA" id="ARBA00023136"/>
    </source>
</evidence>
<dbReference type="PROSITE" id="PS51123">
    <property type="entry name" value="OMPA_2"/>
    <property type="match status" value="1"/>
</dbReference>
<dbReference type="InterPro" id="IPR006664">
    <property type="entry name" value="OMP_bac"/>
</dbReference>
<dbReference type="PANTHER" id="PTHR30329:SF21">
    <property type="entry name" value="LIPOPROTEIN YIAD-RELATED"/>
    <property type="match status" value="1"/>
</dbReference>
<dbReference type="Gene3D" id="2.60.40.1120">
    <property type="entry name" value="Carboxypeptidase-like, regulatory domain"/>
    <property type="match status" value="1"/>
</dbReference>
<keyword evidence="8" id="KW-1185">Reference proteome</keyword>
<dbReference type="InterPro" id="IPR011659">
    <property type="entry name" value="WD40"/>
</dbReference>
<evidence type="ECO:0000256" key="3">
    <source>
        <dbReference type="ARBA" id="ARBA00023237"/>
    </source>
</evidence>
<dbReference type="Gene3D" id="3.30.1330.60">
    <property type="entry name" value="OmpA-like domain"/>
    <property type="match status" value="1"/>
</dbReference>
<sequence>MTRILSLLGLVWLVTSSVLAQSLTKQADQQFDQLAYTKAIELYEQALKKPSDLSGEALRAAKVKLGYSYQKVRDMQNAERVYRDLISSGDLPAEYNQCYLYYAQALASNGKYREAQEAYDKYGNQQASDKRGPVFSKLYRDVSPLTRNAGSYKVEFLTMNTRKAEFSPMLYKEGLVFVSAGTGGNGIKRVFNWSSTPFLDLYYVPEVKTLRGSKASAIGGSKSTKRVRTQLIRPLGHDDFTAPTANDTKTVGFYGGATPSLGYEDQPLSESDRFSRTLNTKYHEGPATFTKDGSRVIFTRNNFNNGQYRQSKDGVNKLKIYTATQVNGIWGEAQELPFNNDEYSSGHPALSKDDQLLYFSSDRPGGYGGTDIYVSRWSNGKWGEPVNLGKEVNTKGNELFPFVDEKGNLYFSSDGQPGLGDLDMFYAQLTAEGVKARTVRNLGEPLNSAKDDFGIVTDGERKTGYFSSNRKNGGADDDVYRFTREGSLYPCRELTVSVFDAESKEPLANTSIAFDNAANDKQKELKTDAEGLVRVCLNSDSDFKFLASREGYMDNKVGFSTKDLSDDQPSRLDIPLSKPKEAEKAKTMMLRGRVLTQKDNKPVADAKVVAVNECDGTIQETTSGADGTYQFEIFTGCAYVLEAMKANMGNAGSRITKEGTGSTDLYMFKKGDVLKVDNIYYDLNKATIRPDAAAELDKLVALMNKYPTMTIEMRSHTDSRATAQYNKTLSSNRAKSAVTYLKSKGISAKRMVAKGYGESALLNKCKDGVNCPEEEHQQNRRTEIKILKLD</sequence>
<keyword evidence="5" id="KW-0732">Signal</keyword>
<dbReference type="InterPro" id="IPR011990">
    <property type="entry name" value="TPR-like_helical_dom_sf"/>
</dbReference>
<accession>A0ABW5M5B2</accession>
<evidence type="ECO:0000256" key="5">
    <source>
        <dbReference type="SAM" id="SignalP"/>
    </source>
</evidence>
<reference evidence="8" key="1">
    <citation type="journal article" date="2019" name="Int. J. Syst. Evol. Microbiol.">
        <title>The Global Catalogue of Microorganisms (GCM) 10K type strain sequencing project: providing services to taxonomists for standard genome sequencing and annotation.</title>
        <authorList>
            <consortium name="The Broad Institute Genomics Platform"/>
            <consortium name="The Broad Institute Genome Sequencing Center for Infectious Disease"/>
            <person name="Wu L."/>
            <person name="Ma J."/>
        </authorList>
    </citation>
    <scope>NUCLEOTIDE SEQUENCE [LARGE SCALE GENOMIC DNA]</scope>
    <source>
        <strain evidence="8">KCTC 42805</strain>
    </source>
</reference>
<organism evidence="7 8">
    <name type="scientific">Spirosoma soli</name>
    <dbReference type="NCBI Taxonomy" id="1770529"/>
    <lineage>
        <taxon>Bacteria</taxon>
        <taxon>Pseudomonadati</taxon>
        <taxon>Bacteroidota</taxon>
        <taxon>Cytophagia</taxon>
        <taxon>Cytophagales</taxon>
        <taxon>Cytophagaceae</taxon>
        <taxon>Spirosoma</taxon>
    </lineage>
</organism>
<dbReference type="InterPro" id="IPR011042">
    <property type="entry name" value="6-blade_b-propeller_TolB-like"/>
</dbReference>
<dbReference type="Pfam" id="PF00691">
    <property type="entry name" value="OmpA"/>
    <property type="match status" value="1"/>
</dbReference>
<feature type="chain" id="PRO_5046912837" evidence="5">
    <location>
        <begin position="21"/>
        <end position="790"/>
    </location>
</feature>
<dbReference type="InterPro" id="IPR036737">
    <property type="entry name" value="OmpA-like_sf"/>
</dbReference>
<evidence type="ECO:0000313" key="8">
    <source>
        <dbReference type="Proteomes" id="UP001597469"/>
    </source>
</evidence>
<dbReference type="InterPro" id="IPR050330">
    <property type="entry name" value="Bact_OuterMem_StrucFunc"/>
</dbReference>
<comment type="caution">
    <text evidence="7">The sequence shown here is derived from an EMBL/GenBank/DDBJ whole genome shotgun (WGS) entry which is preliminary data.</text>
</comment>
<dbReference type="PRINTS" id="PR01021">
    <property type="entry name" value="OMPADOMAIN"/>
</dbReference>
<dbReference type="InterPro" id="IPR006665">
    <property type="entry name" value="OmpA-like"/>
</dbReference>
<keyword evidence="3" id="KW-0998">Cell outer membrane</keyword>
<feature type="domain" description="OmpA-like" evidence="6">
    <location>
        <begin position="668"/>
        <end position="790"/>
    </location>
</feature>
<dbReference type="PANTHER" id="PTHR30329">
    <property type="entry name" value="STATOR ELEMENT OF FLAGELLAR MOTOR COMPLEX"/>
    <property type="match status" value="1"/>
</dbReference>
<dbReference type="Pfam" id="PF13620">
    <property type="entry name" value="CarboxypepD_reg"/>
    <property type="match status" value="1"/>
</dbReference>
<evidence type="ECO:0000256" key="1">
    <source>
        <dbReference type="ARBA" id="ARBA00004442"/>
    </source>
</evidence>
<proteinExistence type="predicted"/>
<comment type="subcellular location">
    <subcellularLocation>
        <location evidence="1">Cell outer membrane</location>
    </subcellularLocation>
</comment>
<dbReference type="SUPFAM" id="SSF49478">
    <property type="entry name" value="Cna protein B-type domain"/>
    <property type="match status" value="1"/>
</dbReference>
<dbReference type="CDD" id="cd07185">
    <property type="entry name" value="OmpA_C-like"/>
    <property type="match status" value="1"/>
</dbReference>
<dbReference type="EMBL" id="JBHULN010000007">
    <property type="protein sequence ID" value="MFD2571742.1"/>
    <property type="molecule type" value="Genomic_DNA"/>
</dbReference>
<evidence type="ECO:0000313" key="7">
    <source>
        <dbReference type="EMBL" id="MFD2571742.1"/>
    </source>
</evidence>
<keyword evidence="2 4" id="KW-0472">Membrane</keyword>
<dbReference type="SUPFAM" id="SSF103088">
    <property type="entry name" value="OmpA-like"/>
    <property type="match status" value="1"/>
</dbReference>
<dbReference type="Gene3D" id="2.120.10.30">
    <property type="entry name" value="TolB, C-terminal domain"/>
    <property type="match status" value="1"/>
</dbReference>
<dbReference type="Proteomes" id="UP001597469">
    <property type="component" value="Unassembled WGS sequence"/>
</dbReference>
<gene>
    <name evidence="7" type="ORF">ACFSUS_13940</name>
</gene>
<dbReference type="SUPFAM" id="SSF48452">
    <property type="entry name" value="TPR-like"/>
    <property type="match status" value="1"/>
</dbReference>
<protein>
    <submittedName>
        <fullName evidence="7">OmpA family protein</fullName>
    </submittedName>
</protein>
<dbReference type="SUPFAM" id="SSF82171">
    <property type="entry name" value="DPP6 N-terminal domain-like"/>
    <property type="match status" value="1"/>
</dbReference>
<name>A0ABW5M5B2_9BACT</name>
<evidence type="ECO:0000256" key="4">
    <source>
        <dbReference type="PROSITE-ProRule" id="PRU00473"/>
    </source>
</evidence>
<dbReference type="Pfam" id="PF07676">
    <property type="entry name" value="PD40"/>
    <property type="match status" value="2"/>
</dbReference>
<dbReference type="RefSeq" id="WP_381523534.1">
    <property type="nucleotide sequence ID" value="NZ_JBHULN010000007.1"/>
</dbReference>
<feature type="signal peptide" evidence="5">
    <location>
        <begin position="1"/>
        <end position="20"/>
    </location>
</feature>